<evidence type="ECO:0000313" key="19">
    <source>
        <dbReference type="Proteomes" id="UP000064912"/>
    </source>
</evidence>
<dbReference type="Pfam" id="PF07715">
    <property type="entry name" value="Plug"/>
    <property type="match status" value="1"/>
</dbReference>
<keyword evidence="6 14" id="KW-0812">Transmembrane</keyword>
<feature type="domain" description="TonB-dependent receptor plug" evidence="17">
    <location>
        <begin position="88"/>
        <end position="189"/>
    </location>
</feature>
<reference evidence="18 19" key="1">
    <citation type="submission" date="2015-02" db="EMBL/GenBank/DDBJ databases">
        <title>Genome sequene of Rhodovulum sulfidophilum DSM 2351.</title>
        <authorList>
            <person name="Nagao N."/>
        </authorList>
    </citation>
    <scope>NUCLEOTIDE SEQUENCE [LARGE SCALE GENOMIC DNA]</scope>
    <source>
        <strain evidence="18 19">DSM 2351</strain>
    </source>
</reference>
<keyword evidence="9" id="KW-0406">Ion transport</keyword>
<evidence type="ECO:0000256" key="11">
    <source>
        <dbReference type="ARBA" id="ARBA00023136"/>
    </source>
</evidence>
<dbReference type="InterPro" id="IPR000531">
    <property type="entry name" value="Beta-barrel_TonB"/>
</dbReference>
<dbReference type="AlphaFoldDB" id="A0A0D6B0Z9"/>
<evidence type="ECO:0000256" key="3">
    <source>
        <dbReference type="ARBA" id="ARBA00022448"/>
    </source>
</evidence>
<dbReference type="eggNOG" id="COG4773">
    <property type="taxonomic scope" value="Bacteria"/>
</dbReference>
<dbReference type="SUPFAM" id="SSF56935">
    <property type="entry name" value="Porins"/>
    <property type="match status" value="1"/>
</dbReference>
<name>A0A0D6B0Z9_RHOSU</name>
<evidence type="ECO:0000256" key="4">
    <source>
        <dbReference type="ARBA" id="ARBA00022452"/>
    </source>
</evidence>
<evidence type="ECO:0000313" key="18">
    <source>
        <dbReference type="EMBL" id="BAQ68843.1"/>
    </source>
</evidence>
<dbReference type="Proteomes" id="UP000064912">
    <property type="component" value="Chromosome"/>
</dbReference>
<keyword evidence="3 14" id="KW-0813">Transport</keyword>
<dbReference type="PANTHER" id="PTHR32552">
    <property type="entry name" value="FERRICHROME IRON RECEPTOR-RELATED"/>
    <property type="match status" value="1"/>
</dbReference>
<keyword evidence="4 14" id="KW-1134">Transmembrane beta strand</keyword>
<evidence type="ECO:0000256" key="13">
    <source>
        <dbReference type="ARBA" id="ARBA00023237"/>
    </source>
</evidence>
<dbReference type="GO" id="GO:0015344">
    <property type="term" value="F:siderophore uptake transmembrane transporter activity"/>
    <property type="evidence" value="ECO:0007669"/>
    <property type="project" value="TreeGrafter"/>
</dbReference>
<dbReference type="Pfam" id="PF00593">
    <property type="entry name" value="TonB_dep_Rec_b-barrel"/>
    <property type="match status" value="1"/>
</dbReference>
<evidence type="ECO:0000256" key="6">
    <source>
        <dbReference type="ARBA" id="ARBA00022692"/>
    </source>
</evidence>
<evidence type="ECO:0000256" key="2">
    <source>
        <dbReference type="ARBA" id="ARBA00009810"/>
    </source>
</evidence>
<dbReference type="Gene3D" id="2.40.170.20">
    <property type="entry name" value="TonB-dependent receptor, beta-barrel domain"/>
    <property type="match status" value="1"/>
</dbReference>
<dbReference type="GO" id="GO:0038023">
    <property type="term" value="F:signaling receptor activity"/>
    <property type="evidence" value="ECO:0007669"/>
    <property type="project" value="InterPro"/>
</dbReference>
<evidence type="ECO:0000256" key="5">
    <source>
        <dbReference type="ARBA" id="ARBA00022496"/>
    </source>
</evidence>
<dbReference type="Gene3D" id="2.170.130.10">
    <property type="entry name" value="TonB-dependent receptor, plug domain"/>
    <property type="match status" value="1"/>
</dbReference>
<feature type="domain" description="TonB-dependent receptor-like beta-barrel" evidence="16">
    <location>
        <begin position="289"/>
        <end position="712"/>
    </location>
</feature>
<comment type="similarity">
    <text evidence="2 14 15">Belongs to the TonB-dependent receptor family.</text>
</comment>
<evidence type="ECO:0000256" key="12">
    <source>
        <dbReference type="ARBA" id="ARBA00023170"/>
    </source>
</evidence>
<keyword evidence="7" id="KW-0732">Signal</keyword>
<dbReference type="InterPro" id="IPR039426">
    <property type="entry name" value="TonB-dep_rcpt-like"/>
</dbReference>
<gene>
    <name evidence="18" type="ORF">NHU_01687</name>
</gene>
<dbReference type="PANTHER" id="PTHR32552:SF68">
    <property type="entry name" value="FERRICHROME OUTER MEMBRANE TRANSPORTER_PHAGE RECEPTOR"/>
    <property type="match status" value="1"/>
</dbReference>
<evidence type="ECO:0000256" key="9">
    <source>
        <dbReference type="ARBA" id="ARBA00023065"/>
    </source>
</evidence>
<evidence type="ECO:0000256" key="10">
    <source>
        <dbReference type="ARBA" id="ARBA00023077"/>
    </source>
</evidence>
<evidence type="ECO:0000256" key="8">
    <source>
        <dbReference type="ARBA" id="ARBA00023004"/>
    </source>
</evidence>
<dbReference type="GO" id="GO:0009279">
    <property type="term" value="C:cell outer membrane"/>
    <property type="evidence" value="ECO:0007669"/>
    <property type="project" value="UniProtKB-SubCell"/>
</dbReference>
<dbReference type="InterPro" id="IPR012910">
    <property type="entry name" value="Plug_dom"/>
</dbReference>
<keyword evidence="11 14" id="KW-0472">Membrane</keyword>
<evidence type="ECO:0000259" key="16">
    <source>
        <dbReference type="Pfam" id="PF00593"/>
    </source>
</evidence>
<evidence type="ECO:0000256" key="14">
    <source>
        <dbReference type="PROSITE-ProRule" id="PRU01360"/>
    </source>
</evidence>
<dbReference type="InterPro" id="IPR037066">
    <property type="entry name" value="Plug_dom_sf"/>
</dbReference>
<dbReference type="PROSITE" id="PS52016">
    <property type="entry name" value="TONB_DEPENDENT_REC_3"/>
    <property type="match status" value="1"/>
</dbReference>
<dbReference type="InterPro" id="IPR010105">
    <property type="entry name" value="TonB_sidphr_rcpt"/>
</dbReference>
<keyword evidence="10 15" id="KW-0798">TonB box</keyword>
<accession>A0A0D6B0Z9</accession>
<dbReference type="PATRIC" id="fig|35806.4.peg.1740"/>
<dbReference type="GO" id="GO:0015891">
    <property type="term" value="P:siderophore transport"/>
    <property type="evidence" value="ECO:0007669"/>
    <property type="project" value="InterPro"/>
</dbReference>
<keyword evidence="12 18" id="KW-0675">Receptor</keyword>
<evidence type="ECO:0000256" key="7">
    <source>
        <dbReference type="ARBA" id="ARBA00022729"/>
    </source>
</evidence>
<protein>
    <submittedName>
        <fullName evidence="18">TonB-dependent siderophore receptor</fullName>
    </submittedName>
</protein>
<organism evidence="18 19">
    <name type="scientific">Rhodovulum sulfidophilum</name>
    <name type="common">Rhodobacter sulfidophilus</name>
    <dbReference type="NCBI Taxonomy" id="35806"/>
    <lineage>
        <taxon>Bacteria</taxon>
        <taxon>Pseudomonadati</taxon>
        <taxon>Pseudomonadota</taxon>
        <taxon>Alphaproteobacteria</taxon>
        <taxon>Rhodobacterales</taxon>
        <taxon>Paracoccaceae</taxon>
        <taxon>Rhodovulum</taxon>
    </lineage>
</organism>
<evidence type="ECO:0000259" key="17">
    <source>
        <dbReference type="Pfam" id="PF07715"/>
    </source>
</evidence>
<keyword evidence="5" id="KW-0410">Iron transport</keyword>
<proteinExistence type="inferred from homology"/>
<sequence length="743" mass="82368">MASYDQSVPSGTSRPPRPAINYYLGTSVLCLLLASPALSQETKPRKDGNASDLKAFTLEPIIIDVQDGDAGVVAKTSRVGMKADASILETPQSVSVITRDQMDTQNPANTSSALRYTAGATSEAFGAFGSYVDITRIRGIKADYYLDGLRIISNSGSWLPQVDPFTLDSVEVLRGPSSVLYGQGTGGGIVNQVSRRPQDEAAHEVSLQFGNFARKHIGIDTTGPLNEDRTLLFRFTASGLDTNGQIDDTKHRRLYLAPALTWRPDDKTSWTVMGTYSYEPEIPDYISLPAVLLGLNNSPYREIKRRRNYNDMNFADSTRKQTSVSSFFEHEFDNGWKFTSNSRYMHVDSSLKRSTVYGFSDVGGVPFLKGYYEDAPAESTTFSTDNFLSGEFDIGPTQHKALVGFDYSFGTIKNELYTDGPILFDPYSDDHNPGKIPDFSASRAAPWKVDRDFNRGGIYLQDQISWDNWLLTLGGRRDWFTSDDETWSYSLTSRVTNYDDSAWSRRIGLSYQFDSGLAPYVSYSTAYDPLLENDWKGNPFKPVETKQTEIGVKYSPEGSNMLLSAAIFELKQTNVKTADALHLGFNTQTGEVRTRGIDLQASMEVTPNINVIAGYTYLDNEILEDTRYEGNSLTQVPKHSASAWVDYRFNEGALAGLKIGGGVRYQGSTFGDPTNSFKVPAETLVDLGLSYDFAQVSPKFSGALLNVNIGNLFDKDYVSSCTSQLYCFAGERRTVSASLSYRW</sequence>
<dbReference type="CDD" id="cd01347">
    <property type="entry name" value="ligand_gated_channel"/>
    <property type="match status" value="1"/>
</dbReference>
<evidence type="ECO:0000256" key="1">
    <source>
        <dbReference type="ARBA" id="ARBA00004571"/>
    </source>
</evidence>
<dbReference type="KEGG" id="rsu:NHU_01687"/>
<dbReference type="InterPro" id="IPR036942">
    <property type="entry name" value="Beta-barrel_TonB_sf"/>
</dbReference>
<evidence type="ECO:0000256" key="15">
    <source>
        <dbReference type="RuleBase" id="RU003357"/>
    </source>
</evidence>
<keyword evidence="8" id="KW-0408">Iron</keyword>
<dbReference type="EMBL" id="AP014800">
    <property type="protein sequence ID" value="BAQ68843.1"/>
    <property type="molecule type" value="Genomic_DNA"/>
</dbReference>
<comment type="subcellular location">
    <subcellularLocation>
        <location evidence="1 14">Cell outer membrane</location>
        <topology evidence="1 14">Multi-pass membrane protein</topology>
    </subcellularLocation>
</comment>
<keyword evidence="13 14" id="KW-0998">Cell outer membrane</keyword>
<dbReference type="NCBIfam" id="TIGR01783">
    <property type="entry name" value="TonB-siderophor"/>
    <property type="match status" value="1"/>
</dbReference>